<name>A0A0G0LCW4_9BACT</name>
<reference evidence="1 2" key="1">
    <citation type="journal article" date="2015" name="Nature">
        <title>rRNA introns, odd ribosomes, and small enigmatic genomes across a large radiation of phyla.</title>
        <authorList>
            <person name="Brown C.T."/>
            <person name="Hug L.A."/>
            <person name="Thomas B.C."/>
            <person name="Sharon I."/>
            <person name="Castelle C.J."/>
            <person name="Singh A."/>
            <person name="Wilkins M.J."/>
            <person name="Williams K.H."/>
            <person name="Banfield J.F."/>
        </authorList>
    </citation>
    <scope>NUCLEOTIDE SEQUENCE [LARGE SCALE GENOMIC DNA]</scope>
</reference>
<organism evidence="1 2">
    <name type="scientific">Candidatus Shapirobacteria bacterium GW2011_GWE1_38_10</name>
    <dbReference type="NCBI Taxonomy" id="1618488"/>
    <lineage>
        <taxon>Bacteria</taxon>
        <taxon>Candidatus Shapironibacteriota</taxon>
    </lineage>
</organism>
<dbReference type="AlphaFoldDB" id="A0A0G0LCW4"/>
<evidence type="ECO:0000313" key="2">
    <source>
        <dbReference type="Proteomes" id="UP000034231"/>
    </source>
</evidence>
<dbReference type="Gene3D" id="3.40.50.2020">
    <property type="match status" value="1"/>
</dbReference>
<gene>
    <name evidence="1" type="ORF">US68_C0005G0053</name>
</gene>
<comment type="caution">
    <text evidence="1">The sequence shown here is derived from an EMBL/GenBank/DDBJ whole genome shotgun (WGS) entry which is preliminary data.</text>
</comment>
<dbReference type="EMBL" id="LBTX01000005">
    <property type="protein sequence ID" value="KKQ50486.1"/>
    <property type="molecule type" value="Genomic_DNA"/>
</dbReference>
<dbReference type="InterPro" id="IPR029057">
    <property type="entry name" value="PRTase-like"/>
</dbReference>
<proteinExistence type="predicted"/>
<accession>A0A0G0LCW4</accession>
<dbReference type="Proteomes" id="UP000034231">
    <property type="component" value="Unassembled WGS sequence"/>
</dbReference>
<protein>
    <submittedName>
        <fullName evidence="1">Uncharacterized protein</fullName>
    </submittedName>
</protein>
<sequence length="130" mass="14647">MIFKNYSESAALLAQKIKENFGTDFTLTFINQESEAFAKKIADTLNTNLSGSINPHNLIIIDNGSTLAVEYNEFTDKIRKTHPGTNITLAIPIIPESEKALLSENCDTLLYLHSDPYFFSLDQFYEEASF</sequence>
<evidence type="ECO:0000313" key="1">
    <source>
        <dbReference type="EMBL" id="KKQ50486.1"/>
    </source>
</evidence>